<evidence type="ECO:0000313" key="3">
    <source>
        <dbReference type="Proteomes" id="UP001224997"/>
    </source>
</evidence>
<proteinExistence type="predicted"/>
<keyword evidence="3" id="KW-1185">Reference proteome</keyword>
<protein>
    <submittedName>
        <fullName evidence="2">Uncharacterized protein</fullName>
    </submittedName>
</protein>
<dbReference type="RefSeq" id="WP_305964804.1">
    <property type="nucleotide sequence ID" value="NZ_JAVAMQ010000027.1"/>
</dbReference>
<accession>A0ABT9JIU9</accession>
<feature type="region of interest" description="Disordered" evidence="1">
    <location>
        <begin position="1"/>
        <end position="41"/>
    </location>
</feature>
<comment type="caution">
    <text evidence="2">The sequence shown here is derived from an EMBL/GenBank/DDBJ whole genome shotgun (WGS) entry which is preliminary data.</text>
</comment>
<reference evidence="2 3" key="1">
    <citation type="submission" date="2023-08" db="EMBL/GenBank/DDBJ databases">
        <authorList>
            <person name="Park J.-S."/>
        </authorList>
    </citation>
    <scope>NUCLEOTIDE SEQUENCE [LARGE SCALE GENOMIC DNA]</scope>
    <source>
        <strain evidence="2 3">2205BS29-5</strain>
    </source>
</reference>
<evidence type="ECO:0000313" key="2">
    <source>
        <dbReference type="EMBL" id="MDP5308972.1"/>
    </source>
</evidence>
<gene>
    <name evidence="2" type="ORF">Q5Y72_17985</name>
</gene>
<dbReference type="Proteomes" id="UP001224997">
    <property type="component" value="Unassembled WGS sequence"/>
</dbReference>
<evidence type="ECO:0000256" key="1">
    <source>
        <dbReference type="SAM" id="MobiDB-lite"/>
    </source>
</evidence>
<name>A0ABT9JIU9_9RHOB</name>
<organism evidence="2 3">
    <name type="scientific">Paracoccus spongiarum</name>
    <dbReference type="NCBI Taxonomy" id="3064387"/>
    <lineage>
        <taxon>Bacteria</taxon>
        <taxon>Pseudomonadati</taxon>
        <taxon>Pseudomonadota</taxon>
        <taxon>Alphaproteobacteria</taxon>
        <taxon>Rhodobacterales</taxon>
        <taxon>Paracoccaceae</taxon>
        <taxon>Paracoccus</taxon>
    </lineage>
</organism>
<dbReference type="EMBL" id="JAVAMQ010000027">
    <property type="protein sequence ID" value="MDP5308972.1"/>
    <property type="molecule type" value="Genomic_DNA"/>
</dbReference>
<sequence>MIRNGGVDAEHTPAADALTIDNQRDGIGVARQRPAASGSGD</sequence>